<organism evidence="1 2">
    <name type="scientific">Vibrio parahaemolyticus</name>
    <dbReference type="NCBI Taxonomy" id="670"/>
    <lineage>
        <taxon>Bacteria</taxon>
        <taxon>Pseudomonadati</taxon>
        <taxon>Pseudomonadota</taxon>
        <taxon>Gammaproteobacteria</taxon>
        <taxon>Vibrionales</taxon>
        <taxon>Vibrionaceae</taxon>
        <taxon>Vibrio</taxon>
    </lineage>
</organism>
<accession>A0A227J7X5</accession>
<dbReference type="Proteomes" id="UP000214596">
    <property type="component" value="Unassembled WGS sequence"/>
</dbReference>
<dbReference type="EMBL" id="NIXT01001423">
    <property type="protein sequence ID" value="OXE31236.1"/>
    <property type="molecule type" value="Genomic_DNA"/>
</dbReference>
<reference evidence="1 2" key="1">
    <citation type="journal article" date="2017" name="Appl. Environ. Microbiol.">
        <title>Parallel evolution of two clades of a major Atlantic endemic Vibrio parahaemolyticus pathogen lineage by independent acquisition of related pathogenicity islands.</title>
        <authorList>
            <person name="Xu F."/>
            <person name="Gonzalez-Escalona N."/>
            <person name="Drees K.P."/>
            <person name="Sebra R.P."/>
            <person name="Cooper V.S."/>
            <person name="Jones S.H."/>
            <person name="Whistler C.A."/>
        </authorList>
    </citation>
    <scope>NUCLEOTIDE SEQUENCE [LARGE SCALE GENOMIC DNA]</scope>
    <source>
        <strain evidence="1 2">MAVP-3</strain>
    </source>
</reference>
<comment type="caution">
    <text evidence="1">The sequence shown here is derived from an EMBL/GenBank/DDBJ whole genome shotgun (WGS) entry which is preliminary data.</text>
</comment>
<feature type="non-terminal residue" evidence="1">
    <location>
        <position position="1"/>
    </location>
</feature>
<proteinExistence type="predicted"/>
<dbReference type="SUPFAM" id="SSF159501">
    <property type="entry name" value="EreA/ChaN-like"/>
    <property type="match status" value="1"/>
</dbReference>
<sequence length="77" mass="8518">HVAGKFHTEAGLGTAASILQRNPELKVVVVNPTSEISTNSPDYQLEVLEPPVRFVQDANRMAAYKHLSTRNDDLQCK</sequence>
<gene>
    <name evidence="1" type="ORF">CA163_19140</name>
</gene>
<evidence type="ECO:0000313" key="2">
    <source>
        <dbReference type="Proteomes" id="UP000214596"/>
    </source>
</evidence>
<evidence type="ECO:0000313" key="1">
    <source>
        <dbReference type="EMBL" id="OXE31236.1"/>
    </source>
</evidence>
<dbReference type="AlphaFoldDB" id="A0A227J7X5"/>
<dbReference type="STRING" id="670.ACZ92_19015"/>
<name>A0A227J7X5_VIBPH</name>
<protein>
    <submittedName>
        <fullName evidence="1">Uncharacterized protein</fullName>
    </submittedName>
</protein>